<dbReference type="AlphaFoldDB" id="A0AAC8VG95"/>
<reference evidence="2 3" key="1">
    <citation type="journal article" date="2014" name="Genome Announc.">
        <title>Comparative Genome Analysis of Two Isolates of the Fish Pathogen Piscirickettsia salmonis from Different Hosts Reveals Major Differences in Virulence-Associated Secretion Systems.</title>
        <authorList>
            <person name="Bohle H."/>
            <person name="Henriquez P."/>
            <person name="Grothusen H."/>
            <person name="Navas E."/>
            <person name="Sandoval A."/>
            <person name="Bustamante F."/>
            <person name="Bustos P."/>
            <person name="Mancilla M."/>
        </authorList>
    </citation>
    <scope>NUCLEOTIDE SEQUENCE [LARGE SCALE GENOMIC DNA]</scope>
    <source>
        <strain evidence="3">B1-32597</strain>
    </source>
</reference>
<proteinExistence type="predicted"/>
<keyword evidence="2" id="KW-0808">Transferase</keyword>
<dbReference type="Proteomes" id="UP000029558">
    <property type="component" value="Chromosome"/>
</dbReference>
<dbReference type="RefSeq" id="WP_017377286.1">
    <property type="nucleotide sequence ID" value="NZ_CP013975.1"/>
</dbReference>
<protein>
    <submittedName>
        <fullName evidence="2">Acetate kinase</fullName>
    </submittedName>
</protein>
<feature type="region of interest" description="Disordered" evidence="1">
    <location>
        <begin position="231"/>
        <end position="267"/>
    </location>
</feature>
<feature type="compositionally biased region" description="Low complexity" evidence="1">
    <location>
        <begin position="471"/>
        <end position="484"/>
    </location>
</feature>
<keyword evidence="2" id="KW-0418">Kinase</keyword>
<feature type="compositionally biased region" description="Polar residues" evidence="1">
    <location>
        <begin position="231"/>
        <end position="250"/>
    </location>
</feature>
<accession>A0AAC8VG95</accession>
<evidence type="ECO:0000256" key="1">
    <source>
        <dbReference type="SAM" id="MobiDB-lite"/>
    </source>
</evidence>
<feature type="region of interest" description="Disordered" evidence="1">
    <location>
        <begin position="394"/>
        <end position="496"/>
    </location>
</feature>
<evidence type="ECO:0000313" key="3">
    <source>
        <dbReference type="Proteomes" id="UP000029558"/>
    </source>
</evidence>
<dbReference type="EMBL" id="CP012508">
    <property type="protein sequence ID" value="ALB21925.1"/>
    <property type="molecule type" value="Genomic_DNA"/>
</dbReference>
<evidence type="ECO:0000313" key="2">
    <source>
        <dbReference type="EMBL" id="ALB21925.1"/>
    </source>
</evidence>
<feature type="compositionally biased region" description="Polar residues" evidence="1">
    <location>
        <begin position="398"/>
        <end position="452"/>
    </location>
</feature>
<name>A0AAC8VG95_PISSA</name>
<sequence length="602" mass="64192">MLFEDLQASVLRLLEHVAINLPVAQTDGNFEEEVHRAISFLSKLEKQVERVKSAEVLLDILVCLQESHLVGAYDSVLQEKLLAEYILACEEMMGIAAKEVGAAAKETVEWGPSLRDELLVAGVALISDKDSELSTATLESKYSLSDEEIVLESEATAQEADSPAESAEIVSQLGTAGSEEMVLGPGATFQQQAAFLSAIRQRYDGLDQRFTALLQEVAANEERLVVRPLSQRSRVDVQQSDDTGTLNQPHSGELVAEPSTSTSGASNQLSVGVQVVEQSANIPETESSHQSSTSLQAAGPSTSALEAEIFLQSSVSDEDEPTSADASLSLEQQAQSVGRRAEVTGWGFDLCKQQLENFKKHEAACEQRLDSCAESLTTLEIRVQHLQQMLSARRQKLEATSAQTTEPSPSTSGVGASYQPSANDQVAEPSTSTSGAGASYQPSASDQVIQPSPSTPEAGPSHQPSASEQVAEASPSTAGAGASSQPNMNIPGGPSAQQRLNLMVRKIVSDAQDGRFELGIGGSSCSIIVNGGRPIEVPRRIAQILLIIQANQDGANFTPEDKLRRIQAIQAVADGVQHSVLFFFGRTQSSTNQYIKNLDCGN</sequence>
<organism evidence="2 3">
    <name type="scientific">Piscirickettsia salmonis</name>
    <dbReference type="NCBI Taxonomy" id="1238"/>
    <lineage>
        <taxon>Bacteria</taxon>
        <taxon>Pseudomonadati</taxon>
        <taxon>Pseudomonadota</taxon>
        <taxon>Gammaproteobacteria</taxon>
        <taxon>Thiotrichales</taxon>
        <taxon>Piscirickettsiaceae</taxon>
        <taxon>Piscirickettsia</taxon>
    </lineage>
</organism>
<feature type="compositionally biased region" description="Polar residues" evidence="1">
    <location>
        <begin position="258"/>
        <end position="267"/>
    </location>
</feature>
<gene>
    <name evidence="2" type="ORF">KU39_741</name>
</gene>
<dbReference type="GO" id="GO:0016301">
    <property type="term" value="F:kinase activity"/>
    <property type="evidence" value="ECO:0007669"/>
    <property type="project" value="UniProtKB-KW"/>
</dbReference>